<dbReference type="AlphaFoldDB" id="A0A1G7XST0"/>
<accession>A0A1G7XST0</accession>
<evidence type="ECO:0000313" key="5">
    <source>
        <dbReference type="Proteomes" id="UP000198967"/>
    </source>
</evidence>
<feature type="domain" description="Leucine-binding protein" evidence="3">
    <location>
        <begin position="130"/>
        <end position="463"/>
    </location>
</feature>
<dbReference type="SUPFAM" id="SSF55961">
    <property type="entry name" value="Bet v1-like"/>
    <property type="match status" value="1"/>
</dbReference>
<gene>
    <name evidence="4" type="ORF">SAMN05216377_11678</name>
</gene>
<keyword evidence="2" id="KW-0732">Signal</keyword>
<organism evidence="4 5">
    <name type="scientific">Pseudonocardia oroxyli</name>
    <dbReference type="NCBI Taxonomy" id="366584"/>
    <lineage>
        <taxon>Bacteria</taxon>
        <taxon>Bacillati</taxon>
        <taxon>Actinomycetota</taxon>
        <taxon>Actinomycetes</taxon>
        <taxon>Pseudonocardiales</taxon>
        <taxon>Pseudonocardiaceae</taxon>
        <taxon>Pseudonocardia</taxon>
    </lineage>
</organism>
<comment type="similarity">
    <text evidence="1">Belongs to the leucine-binding protein family.</text>
</comment>
<dbReference type="Proteomes" id="UP000198967">
    <property type="component" value="Unassembled WGS sequence"/>
</dbReference>
<dbReference type="Gene3D" id="3.40.50.2300">
    <property type="match status" value="2"/>
</dbReference>
<dbReference type="Pfam" id="PF13458">
    <property type="entry name" value="Peripla_BP_6"/>
    <property type="match status" value="1"/>
</dbReference>
<protein>
    <submittedName>
        <fullName evidence="4">Amino acid/amide ABC transporter substrate-binding protein, HAAT family</fullName>
    </submittedName>
</protein>
<dbReference type="RefSeq" id="WP_093088540.1">
    <property type="nucleotide sequence ID" value="NZ_FNBE01000016.1"/>
</dbReference>
<sequence length="474" mass="50248">MSVLTLTAQEEVPAPPHVVFGLFGAGAGAGWVFDALCDRVVPGAAVTLRAPLDPDGALVEIVGRIGTVRTGRMIEIVHDQPWRGRTVLRFAAHGTGTRVRLQSELDQPGFEWLMRRRGHVLRTAAHENTTIGLLTSKSGPGNLFAAASDNMATLALEEINADGGLRGRPVELVVGDDATDPATGAREARRLAAAGCRTILVATTSATFVAVSAAMADSGVLLVQTLMNEGGMSGGLRVQLGERPAEQLAAAAMPMMRAAGGRRWFLAGNDYCWPRATHAAARDVLPRLGGTLVGERLAPLGTTEFAAVVEAVERSGADIVLSTFVGADAATFQRQCHERGLHHRCLTLAPAMDESTLARIGAEATAGLHTVSGYVESLETERNSTLLQRYRERFGRWAPPLSTLSESVYEGVRMWFAAALRAGSDDPRAVAGAMHDARFEMPRGTVTLDANGVVGQRIHVAEAVGTDLRVVTSL</sequence>
<reference evidence="4 5" key="1">
    <citation type="submission" date="2016-10" db="EMBL/GenBank/DDBJ databases">
        <authorList>
            <person name="de Groot N.N."/>
        </authorList>
    </citation>
    <scope>NUCLEOTIDE SEQUENCE [LARGE SCALE GENOMIC DNA]</scope>
    <source>
        <strain evidence="4 5">CGMCC 4.3143</strain>
    </source>
</reference>
<dbReference type="SUPFAM" id="SSF53822">
    <property type="entry name" value="Periplasmic binding protein-like I"/>
    <property type="match status" value="1"/>
</dbReference>
<dbReference type="STRING" id="366584.SAMN05216377_11678"/>
<evidence type="ECO:0000313" key="4">
    <source>
        <dbReference type="EMBL" id="SDG87272.1"/>
    </source>
</evidence>
<dbReference type="EMBL" id="FNBE01000016">
    <property type="protein sequence ID" value="SDG87272.1"/>
    <property type="molecule type" value="Genomic_DNA"/>
</dbReference>
<dbReference type="OrthoDB" id="7337537at2"/>
<dbReference type="InterPro" id="IPR028082">
    <property type="entry name" value="Peripla_BP_I"/>
</dbReference>
<evidence type="ECO:0000256" key="1">
    <source>
        <dbReference type="ARBA" id="ARBA00010062"/>
    </source>
</evidence>
<dbReference type="PANTHER" id="PTHR47628">
    <property type="match status" value="1"/>
</dbReference>
<evidence type="ECO:0000259" key="3">
    <source>
        <dbReference type="Pfam" id="PF13458"/>
    </source>
</evidence>
<name>A0A1G7XST0_PSEOR</name>
<proteinExistence type="inferred from homology"/>
<dbReference type="InterPro" id="IPR028081">
    <property type="entry name" value="Leu-bd"/>
</dbReference>
<dbReference type="PANTHER" id="PTHR47628:SF1">
    <property type="entry name" value="ALIPHATIC AMIDASE EXPRESSION-REGULATING PROTEIN"/>
    <property type="match status" value="1"/>
</dbReference>
<dbReference type="CDD" id="cd06331">
    <property type="entry name" value="PBP1_AmiC-like"/>
    <property type="match status" value="1"/>
</dbReference>
<evidence type="ECO:0000256" key="2">
    <source>
        <dbReference type="ARBA" id="ARBA00022729"/>
    </source>
</evidence>
<keyword evidence="5" id="KW-1185">Reference proteome</keyword>